<dbReference type="InterPro" id="IPR036388">
    <property type="entry name" value="WH-like_DNA-bd_sf"/>
</dbReference>
<gene>
    <name evidence="3" type="ORF">OG699_06550</name>
</gene>
<dbReference type="SMART" id="SM01012">
    <property type="entry name" value="ANTAR"/>
    <property type="match status" value="1"/>
</dbReference>
<proteinExistence type="predicted"/>
<dbReference type="PROSITE" id="PS50801">
    <property type="entry name" value="STAS"/>
    <property type="match status" value="1"/>
</dbReference>
<accession>A0AAU3HQA7</accession>
<dbReference type="Pfam" id="PF03861">
    <property type="entry name" value="ANTAR"/>
    <property type="match status" value="1"/>
</dbReference>
<dbReference type="AlphaFoldDB" id="A0AAU3HQA7"/>
<dbReference type="PANTHER" id="PTHR35849">
    <property type="entry name" value="BLR2341 PROTEIN"/>
    <property type="match status" value="1"/>
</dbReference>
<dbReference type="EMBL" id="CP109546">
    <property type="protein sequence ID" value="WTZ07691.1"/>
    <property type="molecule type" value="Genomic_DNA"/>
</dbReference>
<reference evidence="3" key="1">
    <citation type="submission" date="2022-10" db="EMBL/GenBank/DDBJ databases">
        <title>The complete genomes of actinobacterial strains from the NBC collection.</title>
        <authorList>
            <person name="Joergensen T.S."/>
            <person name="Alvarez Arevalo M."/>
            <person name="Sterndorff E.B."/>
            <person name="Faurdal D."/>
            <person name="Vuksanovic O."/>
            <person name="Mourched A.-S."/>
            <person name="Charusanti P."/>
            <person name="Shaw S."/>
            <person name="Blin K."/>
            <person name="Weber T."/>
        </authorList>
    </citation>
    <scope>NUCLEOTIDE SEQUENCE</scope>
    <source>
        <strain evidence="3">NBC_01393</strain>
    </source>
</reference>
<evidence type="ECO:0000259" key="2">
    <source>
        <dbReference type="PROSITE" id="PS50921"/>
    </source>
</evidence>
<sequence>MREHPLSPPEGSGDEAAHGALACGARVGGASPFLETAAYPAGSRTLVVVAGEIDIETAQPLQHSLCAALAQARQGLDLDLVRVDFCDCSGLRVLLHLRSLALAQGKTVHIGAAGHAVERLLMLTGTASLFAPSNGAGPYLDGKYEKDLRAEVIDLRRAMRSRPVIDLARGVLMASFGLSDEEAWGVLVEVSQRGNTKLRLIAEELVAAVTGDPLPDHLRQRISAVVAEISDDPQSRCRHRRRDWVPPAARAASLEGRRPSA</sequence>
<evidence type="ECO:0000313" key="3">
    <source>
        <dbReference type="EMBL" id="WTZ07691.1"/>
    </source>
</evidence>
<dbReference type="InterPro" id="IPR005561">
    <property type="entry name" value="ANTAR"/>
</dbReference>
<dbReference type="InterPro" id="IPR011006">
    <property type="entry name" value="CheY-like_superfamily"/>
</dbReference>
<dbReference type="CDD" id="cd07043">
    <property type="entry name" value="STAS_anti-anti-sigma_factors"/>
    <property type="match status" value="1"/>
</dbReference>
<protein>
    <submittedName>
        <fullName evidence="3">ANTAR domain-containing protein</fullName>
    </submittedName>
</protein>
<dbReference type="InterPro" id="IPR052746">
    <property type="entry name" value="MlaB_ABC_Transporter"/>
</dbReference>
<dbReference type="GO" id="GO:0003723">
    <property type="term" value="F:RNA binding"/>
    <property type="evidence" value="ECO:0007669"/>
    <property type="project" value="InterPro"/>
</dbReference>
<dbReference type="PANTHER" id="PTHR35849:SF2">
    <property type="entry name" value="BLR2341 PROTEIN"/>
    <property type="match status" value="1"/>
</dbReference>
<organism evidence="3">
    <name type="scientific">Streptomyces sp. NBC_01393</name>
    <dbReference type="NCBI Taxonomy" id="2903851"/>
    <lineage>
        <taxon>Bacteria</taxon>
        <taxon>Bacillati</taxon>
        <taxon>Actinomycetota</taxon>
        <taxon>Actinomycetes</taxon>
        <taxon>Kitasatosporales</taxon>
        <taxon>Streptomycetaceae</taxon>
        <taxon>Streptomyces</taxon>
    </lineage>
</organism>
<feature type="domain" description="ANTAR" evidence="2">
    <location>
        <begin position="145"/>
        <end position="206"/>
    </location>
</feature>
<dbReference type="InterPro" id="IPR036513">
    <property type="entry name" value="STAS_dom_sf"/>
</dbReference>
<dbReference type="SUPFAM" id="SSF52172">
    <property type="entry name" value="CheY-like"/>
    <property type="match status" value="1"/>
</dbReference>
<dbReference type="PROSITE" id="PS50921">
    <property type="entry name" value="ANTAR"/>
    <property type="match status" value="1"/>
</dbReference>
<feature type="domain" description="STAS" evidence="1">
    <location>
        <begin position="34"/>
        <end position="125"/>
    </location>
</feature>
<dbReference type="SUPFAM" id="SSF52091">
    <property type="entry name" value="SpoIIaa-like"/>
    <property type="match status" value="1"/>
</dbReference>
<name>A0AAU3HQA7_9ACTN</name>
<evidence type="ECO:0000259" key="1">
    <source>
        <dbReference type="PROSITE" id="PS50801"/>
    </source>
</evidence>
<dbReference type="InterPro" id="IPR058548">
    <property type="entry name" value="MlaB-like_STAS"/>
</dbReference>
<dbReference type="Gene3D" id="1.10.10.10">
    <property type="entry name" value="Winged helix-like DNA-binding domain superfamily/Winged helix DNA-binding domain"/>
    <property type="match status" value="1"/>
</dbReference>
<dbReference type="InterPro" id="IPR002645">
    <property type="entry name" value="STAS_dom"/>
</dbReference>
<dbReference type="Gene3D" id="3.30.750.24">
    <property type="entry name" value="STAS domain"/>
    <property type="match status" value="1"/>
</dbReference>
<dbReference type="Pfam" id="PF13466">
    <property type="entry name" value="STAS_2"/>
    <property type="match status" value="1"/>
</dbReference>